<proteinExistence type="predicted"/>
<dbReference type="AlphaFoldDB" id="A0A2N8HF48"/>
<name>A0A2N8HF48_9BACT</name>
<sequence length="157" mass="17997">MTFCGTRSSILHMIFNVSSESSGEGNNDSFEREVELIMEAFDSRLKEALEHQHPEWRAMVEKVRTATGILKEYEGHADYNVLGPIEYADWCFYPEPDHTISNLAIYADLMPARTDHDQKTQEQLIRQTEVALHPLQFSTIVRGNILTILIPLADNKF</sequence>
<gene>
    <name evidence="1" type="ORF">CXU22_03585</name>
</gene>
<evidence type="ECO:0000313" key="2">
    <source>
        <dbReference type="Proteomes" id="UP000236000"/>
    </source>
</evidence>
<dbReference type="Proteomes" id="UP000236000">
    <property type="component" value="Unassembled WGS sequence"/>
</dbReference>
<reference evidence="1 2" key="1">
    <citation type="journal article" date="2017" name="BMC Genomics">
        <title>Genome sequencing of 39 Akkermansia muciniphila isolates reveals its population structure, genomic and functional diverisity, and global distribution in mammalian gut microbiotas.</title>
        <authorList>
            <person name="Guo X."/>
            <person name="Li S."/>
            <person name="Zhang J."/>
            <person name="Wu F."/>
            <person name="Li X."/>
            <person name="Wu D."/>
            <person name="Zhang M."/>
            <person name="Ou Z."/>
            <person name="Jie Z."/>
            <person name="Yan Q."/>
            <person name="Li P."/>
            <person name="Yi J."/>
            <person name="Peng Y."/>
        </authorList>
    </citation>
    <scope>NUCLEOTIDE SEQUENCE [LARGE SCALE GENOMIC DNA]</scope>
    <source>
        <strain evidence="1 2">GP24</strain>
    </source>
</reference>
<organism evidence="1 2">
    <name type="scientific">Akkermansia muciniphila</name>
    <dbReference type="NCBI Taxonomy" id="239935"/>
    <lineage>
        <taxon>Bacteria</taxon>
        <taxon>Pseudomonadati</taxon>
        <taxon>Verrucomicrobiota</taxon>
        <taxon>Verrucomicrobiia</taxon>
        <taxon>Verrucomicrobiales</taxon>
        <taxon>Akkermansiaceae</taxon>
        <taxon>Akkermansia</taxon>
    </lineage>
</organism>
<comment type="caution">
    <text evidence="1">The sequence shown here is derived from an EMBL/GenBank/DDBJ whole genome shotgun (WGS) entry which is preliminary data.</text>
</comment>
<evidence type="ECO:0000313" key="1">
    <source>
        <dbReference type="EMBL" id="PNC18889.1"/>
    </source>
</evidence>
<dbReference type="EMBL" id="PJKA01000006">
    <property type="protein sequence ID" value="PNC18889.1"/>
    <property type="molecule type" value="Genomic_DNA"/>
</dbReference>
<accession>A0A2N8HF48</accession>
<protein>
    <submittedName>
        <fullName evidence="1">Uncharacterized protein</fullName>
    </submittedName>
</protein>